<dbReference type="GO" id="GO:0005634">
    <property type="term" value="C:nucleus"/>
    <property type="evidence" value="ECO:0007669"/>
    <property type="project" value="UniProtKB-SubCell"/>
</dbReference>
<dbReference type="PROSITE" id="PS00028">
    <property type="entry name" value="ZINC_FINGER_C2H2_1"/>
    <property type="match status" value="1"/>
</dbReference>
<dbReference type="InterPro" id="IPR001356">
    <property type="entry name" value="HD"/>
</dbReference>
<dbReference type="PROSITE" id="PS50071">
    <property type="entry name" value="HOMEOBOX_2"/>
    <property type="match status" value="1"/>
</dbReference>
<dbReference type="Proteomes" id="UP000002668">
    <property type="component" value="Genome"/>
</dbReference>
<dbReference type="OMA" id="MQHEACR"/>
<dbReference type="InterPro" id="IPR008422">
    <property type="entry name" value="KN_HD"/>
</dbReference>
<keyword evidence="3 5" id="KW-0539">Nucleus</keyword>
<evidence type="ECO:0000256" key="3">
    <source>
        <dbReference type="ARBA" id="ARBA00023242"/>
    </source>
</evidence>
<name>E5AC82_LEPMJ</name>
<dbReference type="SMART" id="SM00355">
    <property type="entry name" value="ZnF_C2H2"/>
    <property type="match status" value="3"/>
</dbReference>
<dbReference type="OrthoDB" id="10056939at2759"/>
<evidence type="ECO:0000256" key="4">
    <source>
        <dbReference type="PROSITE-ProRule" id="PRU00042"/>
    </source>
</evidence>
<feature type="compositionally biased region" description="Polar residues" evidence="6">
    <location>
        <begin position="217"/>
        <end position="226"/>
    </location>
</feature>
<feature type="compositionally biased region" description="Low complexity" evidence="6">
    <location>
        <begin position="227"/>
        <end position="246"/>
    </location>
</feature>
<feature type="DNA-binding region" description="Homeobox" evidence="5">
    <location>
        <begin position="83"/>
        <end position="145"/>
    </location>
</feature>
<dbReference type="GO" id="GO:0003677">
    <property type="term" value="F:DNA binding"/>
    <property type="evidence" value="ECO:0007669"/>
    <property type="project" value="UniProtKB-UniRule"/>
</dbReference>
<feature type="compositionally biased region" description="Low complexity" evidence="6">
    <location>
        <begin position="201"/>
        <end position="215"/>
    </location>
</feature>
<dbReference type="RefSeq" id="XP_003845563.1">
    <property type="nucleotide sequence ID" value="XM_003845515.1"/>
</dbReference>
<dbReference type="Pfam" id="PF05920">
    <property type="entry name" value="Homeobox_KN"/>
    <property type="match status" value="1"/>
</dbReference>
<evidence type="ECO:0000256" key="2">
    <source>
        <dbReference type="ARBA" id="ARBA00023155"/>
    </source>
</evidence>
<feature type="domain" description="C2H2-type" evidence="8">
    <location>
        <begin position="287"/>
        <end position="315"/>
    </location>
</feature>
<feature type="compositionally biased region" description="Polar residues" evidence="6">
    <location>
        <begin position="249"/>
        <end position="258"/>
    </location>
</feature>
<dbReference type="InterPro" id="IPR050224">
    <property type="entry name" value="TALE_homeobox"/>
</dbReference>
<dbReference type="InterPro" id="IPR013087">
    <property type="entry name" value="Znf_C2H2_type"/>
</dbReference>
<dbReference type="eggNOG" id="KOG0773">
    <property type="taxonomic scope" value="Eukaryota"/>
</dbReference>
<dbReference type="SMART" id="SM00389">
    <property type="entry name" value="HOX"/>
    <property type="match status" value="1"/>
</dbReference>
<evidence type="ECO:0000313" key="9">
    <source>
        <dbReference type="EMBL" id="CBY02084.1"/>
    </source>
</evidence>
<dbReference type="PROSITE" id="PS50157">
    <property type="entry name" value="ZINC_FINGER_C2H2_2"/>
    <property type="match status" value="1"/>
</dbReference>
<organism evidence="9 10">
    <name type="scientific">Leptosphaeria maculans (strain JN3 / isolate v23.1.3 / race Av1-4-5-6-7-8)</name>
    <name type="common">Blackleg fungus</name>
    <name type="synonym">Phoma lingam</name>
    <dbReference type="NCBI Taxonomy" id="985895"/>
    <lineage>
        <taxon>Eukaryota</taxon>
        <taxon>Fungi</taxon>
        <taxon>Dikarya</taxon>
        <taxon>Ascomycota</taxon>
        <taxon>Pezizomycotina</taxon>
        <taxon>Dothideomycetes</taxon>
        <taxon>Pleosporomycetidae</taxon>
        <taxon>Pleosporales</taxon>
        <taxon>Pleosporineae</taxon>
        <taxon>Leptosphaeriaceae</taxon>
        <taxon>Plenodomus</taxon>
        <taxon>Plenodomus lingam/Leptosphaeria maculans species complex</taxon>
    </lineage>
</organism>
<sequence>MSNTDAMSQHDLESLLALHNDAFATDLTQHANDFSDLSNALTATQSAPDNHNDSWQWESPFRDLSSHSTAVSSPMTPGTPITRPKLGSRFSREVIRTLKNWLAVHQQHPYPTEDEMAALQERTGLNKAQLTNWFANARRRGKVQGIRPASPQVNIQSNPIDIIQRPGTPAFRPESCYKDPLQRWVDSPPEHEPATAHDIARAMASSSRRASQERAGLSSQYTDTWQSPYARSSASSAATSQSSGEFSAHRSSGSQSSLKIRRPPRRKRASRRRHIEQHPTLEPLMPYQCTFCTEVFKTKYDWQRHEKSLHLPLEKWICALHGPRAPKKDSPEACCVFCGEIGPDDAHVEAHHYSDCQERSIEERTFHRKDHLVQHLRLVHGAKFAQWSMARWMLPMPDIRSRCGFCSITMSTWEERTDHLADHFKAGATMANWHGDWGFDQATTDMVESAIPPFFVDYERTTLIPMKASDPPWGSPPNAYEMLKVEIIFFIQNHFDKTQQLPTNDAMQHEACRIIFAAEAFASVHVTEMAHSPSWLRDLVMSTPELVRQAKFGPIRTSSESRQSPLKINGKDHLFEMCPLETQLHAYVLGEQVMNAPITDSQLQTEACAIVRRMEEGSDTPSDMFANWVVKGIYSSTDWLTGFKQRASMTSPSLTFDSIQEPQHSVAWDCNVQVPDQTPPSHQSPAEISPYASILADSPDQPVPFSPVDAANPSPLIPSNTLDLYDRWRTLLPDDLNFYRIFDSDMKRWAAATMSPKNPNSHIPSDEEIQHQARWIMYDGDDTWNQTPADYQAWLQQFKRSVGIIDASVEVVDPKELSR</sequence>
<feature type="region of interest" description="Disordered" evidence="6">
    <location>
        <begin position="65"/>
        <end position="86"/>
    </location>
</feature>
<dbReference type="AlphaFoldDB" id="E5AC82"/>
<dbReference type="CDD" id="cd00086">
    <property type="entry name" value="homeodomain"/>
    <property type="match status" value="1"/>
</dbReference>
<dbReference type="PANTHER" id="PTHR11850">
    <property type="entry name" value="HOMEOBOX PROTEIN TRANSCRIPTION FACTORS"/>
    <property type="match status" value="1"/>
</dbReference>
<evidence type="ECO:0000256" key="6">
    <source>
        <dbReference type="SAM" id="MobiDB-lite"/>
    </source>
</evidence>
<reference evidence="10" key="1">
    <citation type="journal article" date="2011" name="Nat. Commun.">
        <title>Effector diversification within compartments of the Leptosphaeria maculans genome affected by Repeat-Induced Point mutations.</title>
        <authorList>
            <person name="Rouxel T."/>
            <person name="Grandaubert J."/>
            <person name="Hane J.K."/>
            <person name="Hoede C."/>
            <person name="van de Wouw A.P."/>
            <person name="Couloux A."/>
            <person name="Dominguez V."/>
            <person name="Anthouard V."/>
            <person name="Bally P."/>
            <person name="Bourras S."/>
            <person name="Cozijnsen A.J."/>
            <person name="Ciuffetti L.M."/>
            <person name="Degrave A."/>
            <person name="Dilmaghani A."/>
            <person name="Duret L."/>
            <person name="Fudal I."/>
            <person name="Goodwin S.B."/>
            <person name="Gout L."/>
            <person name="Glaser N."/>
            <person name="Linglin J."/>
            <person name="Kema G.H.J."/>
            <person name="Lapalu N."/>
            <person name="Lawrence C.B."/>
            <person name="May K."/>
            <person name="Meyer M."/>
            <person name="Ollivier B."/>
            <person name="Poulain J."/>
            <person name="Schoch C.L."/>
            <person name="Simon A."/>
            <person name="Spatafora J.W."/>
            <person name="Stachowiak A."/>
            <person name="Turgeon B.G."/>
            <person name="Tyler B.M."/>
            <person name="Vincent D."/>
            <person name="Weissenbach J."/>
            <person name="Amselem J."/>
            <person name="Quesneville H."/>
            <person name="Oliver R.P."/>
            <person name="Wincker P."/>
            <person name="Balesdent M.-H."/>
            <person name="Howlett B.J."/>
        </authorList>
    </citation>
    <scope>NUCLEOTIDE SEQUENCE [LARGE SCALE GENOMIC DNA]</scope>
    <source>
        <strain evidence="10">JN3 / isolate v23.1.3 / race Av1-4-5-6-7-8</strain>
    </source>
</reference>
<evidence type="ECO:0000256" key="5">
    <source>
        <dbReference type="PROSITE-ProRule" id="PRU00108"/>
    </source>
</evidence>
<feature type="compositionally biased region" description="Basic and acidic residues" evidence="6">
    <location>
        <begin position="188"/>
        <end position="200"/>
    </location>
</feature>
<evidence type="ECO:0000259" key="7">
    <source>
        <dbReference type="PROSITE" id="PS50071"/>
    </source>
</evidence>
<keyword evidence="4" id="KW-0863">Zinc-finger</keyword>
<dbReference type="HOGENOM" id="CLU_008497_2_0_1"/>
<dbReference type="InParanoid" id="E5AC82"/>
<dbReference type="VEuPathDB" id="FungiDB:LEMA_P008710.1"/>
<feature type="compositionally biased region" description="Polar residues" evidence="6">
    <location>
        <begin position="66"/>
        <end position="76"/>
    </location>
</feature>
<dbReference type="InterPro" id="IPR009057">
    <property type="entry name" value="Homeodomain-like_sf"/>
</dbReference>
<keyword evidence="4" id="KW-0862">Zinc</keyword>
<proteinExistence type="predicted"/>
<accession>E5AC82</accession>
<feature type="region of interest" description="Disordered" evidence="6">
    <location>
        <begin position="180"/>
        <end position="279"/>
    </location>
</feature>
<protein>
    <recommendedName>
        <fullName evidence="11">Homeobox and C2H2 transcription factor</fullName>
    </recommendedName>
</protein>
<dbReference type="GeneID" id="13286646"/>
<dbReference type="GO" id="GO:0008270">
    <property type="term" value="F:zinc ion binding"/>
    <property type="evidence" value="ECO:0007669"/>
    <property type="project" value="UniProtKB-KW"/>
</dbReference>
<dbReference type="SUPFAM" id="SSF46689">
    <property type="entry name" value="Homeodomain-like"/>
    <property type="match status" value="1"/>
</dbReference>
<feature type="domain" description="Homeobox" evidence="7">
    <location>
        <begin position="81"/>
        <end position="144"/>
    </location>
</feature>
<comment type="subcellular location">
    <subcellularLocation>
        <location evidence="5">Nucleus</location>
    </subcellularLocation>
</comment>
<evidence type="ECO:0000256" key="1">
    <source>
        <dbReference type="ARBA" id="ARBA00023125"/>
    </source>
</evidence>
<keyword evidence="1 5" id="KW-0238">DNA-binding</keyword>
<evidence type="ECO:0008006" key="11">
    <source>
        <dbReference type="Google" id="ProtNLM"/>
    </source>
</evidence>
<feature type="compositionally biased region" description="Basic residues" evidence="6">
    <location>
        <begin position="259"/>
        <end position="275"/>
    </location>
</feature>
<gene>
    <name evidence="9" type="ORF">LEMA_P008710.1</name>
</gene>
<dbReference type="EMBL" id="FP929139">
    <property type="protein sequence ID" value="CBY02084.1"/>
    <property type="molecule type" value="Genomic_DNA"/>
</dbReference>
<keyword evidence="4" id="KW-0479">Metal-binding</keyword>
<evidence type="ECO:0000259" key="8">
    <source>
        <dbReference type="PROSITE" id="PS50157"/>
    </source>
</evidence>
<keyword evidence="10" id="KW-1185">Reference proteome</keyword>
<dbReference type="Gene3D" id="1.10.10.60">
    <property type="entry name" value="Homeodomain-like"/>
    <property type="match status" value="1"/>
</dbReference>
<dbReference type="GO" id="GO:0006355">
    <property type="term" value="P:regulation of DNA-templated transcription"/>
    <property type="evidence" value="ECO:0007669"/>
    <property type="project" value="InterPro"/>
</dbReference>
<dbReference type="STRING" id="985895.E5AC82"/>
<keyword evidence="2 5" id="KW-0371">Homeobox</keyword>
<evidence type="ECO:0000313" key="10">
    <source>
        <dbReference type="Proteomes" id="UP000002668"/>
    </source>
</evidence>